<feature type="compositionally biased region" description="Basic and acidic residues" evidence="1">
    <location>
        <begin position="24"/>
        <end position="34"/>
    </location>
</feature>
<protein>
    <submittedName>
        <fullName evidence="2">Uncharacterized protein</fullName>
    </submittedName>
</protein>
<dbReference type="AlphaFoldDB" id="A0A1R3HC33"/>
<comment type="caution">
    <text evidence="2">The sequence shown here is derived from an EMBL/GenBank/DDBJ whole genome shotgun (WGS) entry which is preliminary data.</text>
</comment>
<dbReference type="EMBL" id="AWWV01012367">
    <property type="protein sequence ID" value="OMO67796.1"/>
    <property type="molecule type" value="Genomic_DNA"/>
</dbReference>
<accession>A0A1R3HC33</accession>
<organism evidence="2 3">
    <name type="scientific">Corchorus capsularis</name>
    <name type="common">Jute</name>
    <dbReference type="NCBI Taxonomy" id="210143"/>
    <lineage>
        <taxon>Eukaryota</taxon>
        <taxon>Viridiplantae</taxon>
        <taxon>Streptophyta</taxon>
        <taxon>Embryophyta</taxon>
        <taxon>Tracheophyta</taxon>
        <taxon>Spermatophyta</taxon>
        <taxon>Magnoliopsida</taxon>
        <taxon>eudicotyledons</taxon>
        <taxon>Gunneridae</taxon>
        <taxon>Pentapetalae</taxon>
        <taxon>rosids</taxon>
        <taxon>malvids</taxon>
        <taxon>Malvales</taxon>
        <taxon>Malvaceae</taxon>
        <taxon>Grewioideae</taxon>
        <taxon>Apeibeae</taxon>
        <taxon>Corchorus</taxon>
    </lineage>
</organism>
<feature type="region of interest" description="Disordered" evidence="1">
    <location>
        <begin position="1"/>
        <end position="40"/>
    </location>
</feature>
<sequence>MDSAKGVSGGDEVVGPGGVSSGKRLSEKESEGLRWRQRLG</sequence>
<evidence type="ECO:0000313" key="2">
    <source>
        <dbReference type="EMBL" id="OMO67796.1"/>
    </source>
</evidence>
<keyword evidence="3" id="KW-1185">Reference proteome</keyword>
<reference evidence="2 3" key="1">
    <citation type="submission" date="2013-09" db="EMBL/GenBank/DDBJ databases">
        <title>Corchorus capsularis genome sequencing.</title>
        <authorList>
            <person name="Alam M."/>
            <person name="Haque M.S."/>
            <person name="Islam M.S."/>
            <person name="Emdad E.M."/>
            <person name="Islam M.M."/>
            <person name="Ahmed B."/>
            <person name="Halim A."/>
            <person name="Hossen Q.M.M."/>
            <person name="Hossain M.Z."/>
            <person name="Ahmed R."/>
            <person name="Khan M.M."/>
            <person name="Islam R."/>
            <person name="Rashid M.M."/>
            <person name="Khan S.A."/>
            <person name="Rahman M.S."/>
            <person name="Alam M."/>
        </authorList>
    </citation>
    <scope>NUCLEOTIDE SEQUENCE [LARGE SCALE GENOMIC DNA]</scope>
    <source>
        <strain evidence="3">cv. CVL-1</strain>
        <tissue evidence="2">Whole seedling</tissue>
    </source>
</reference>
<dbReference type="Proteomes" id="UP000188268">
    <property type="component" value="Unassembled WGS sequence"/>
</dbReference>
<name>A0A1R3HC33_COCAP</name>
<dbReference type="Gramene" id="OMO67796">
    <property type="protein sequence ID" value="OMO67796"/>
    <property type="gene ID" value="CCACVL1_20310"/>
</dbReference>
<proteinExistence type="predicted"/>
<evidence type="ECO:0000256" key="1">
    <source>
        <dbReference type="SAM" id="MobiDB-lite"/>
    </source>
</evidence>
<gene>
    <name evidence="2" type="ORF">CCACVL1_20310</name>
</gene>
<evidence type="ECO:0000313" key="3">
    <source>
        <dbReference type="Proteomes" id="UP000188268"/>
    </source>
</evidence>